<evidence type="ECO:0000313" key="4">
    <source>
        <dbReference type="Proteomes" id="UP000242188"/>
    </source>
</evidence>
<dbReference type="Pfam" id="PF03281">
    <property type="entry name" value="Mab-21"/>
    <property type="match status" value="1"/>
</dbReference>
<reference evidence="3 4" key="1">
    <citation type="journal article" date="2017" name="Nat. Ecol. Evol.">
        <title>Scallop genome provides insights into evolution of bilaterian karyotype and development.</title>
        <authorList>
            <person name="Wang S."/>
            <person name="Zhang J."/>
            <person name="Jiao W."/>
            <person name="Li J."/>
            <person name="Xun X."/>
            <person name="Sun Y."/>
            <person name="Guo X."/>
            <person name="Huan P."/>
            <person name="Dong B."/>
            <person name="Zhang L."/>
            <person name="Hu X."/>
            <person name="Sun X."/>
            <person name="Wang J."/>
            <person name="Zhao C."/>
            <person name="Wang Y."/>
            <person name="Wang D."/>
            <person name="Huang X."/>
            <person name="Wang R."/>
            <person name="Lv J."/>
            <person name="Li Y."/>
            <person name="Zhang Z."/>
            <person name="Liu B."/>
            <person name="Lu W."/>
            <person name="Hui Y."/>
            <person name="Liang J."/>
            <person name="Zhou Z."/>
            <person name="Hou R."/>
            <person name="Li X."/>
            <person name="Liu Y."/>
            <person name="Li H."/>
            <person name="Ning X."/>
            <person name="Lin Y."/>
            <person name="Zhao L."/>
            <person name="Xing Q."/>
            <person name="Dou J."/>
            <person name="Li Y."/>
            <person name="Mao J."/>
            <person name="Guo H."/>
            <person name="Dou H."/>
            <person name="Li T."/>
            <person name="Mu C."/>
            <person name="Jiang W."/>
            <person name="Fu Q."/>
            <person name="Fu X."/>
            <person name="Miao Y."/>
            <person name="Liu J."/>
            <person name="Yu Q."/>
            <person name="Li R."/>
            <person name="Liao H."/>
            <person name="Li X."/>
            <person name="Kong Y."/>
            <person name="Jiang Z."/>
            <person name="Chourrout D."/>
            <person name="Li R."/>
            <person name="Bao Z."/>
        </authorList>
    </citation>
    <scope>NUCLEOTIDE SEQUENCE [LARGE SCALE GENOMIC DNA]</scope>
    <source>
        <strain evidence="3 4">PY_sf001</strain>
    </source>
</reference>
<dbReference type="OrthoDB" id="6080743at2759"/>
<keyword evidence="4" id="KW-1185">Reference proteome</keyword>
<feature type="domain" description="Mab-21-like nucleotidyltransferase" evidence="2">
    <location>
        <begin position="56"/>
        <end position="257"/>
    </location>
</feature>
<dbReference type="InterPro" id="IPR046903">
    <property type="entry name" value="Mab-21-like_nuc_Trfase"/>
</dbReference>
<accession>A0A210PPG5</accession>
<sequence>MDNKILNQYYEENVKMLRNETEKNTKEVLPLVDDILRYVHQRDKRFMIQTVKVGSYHTHLKVKRAGEFDFSVVVDVGKLSWIANNNSRFYGFDNVNRKVESSILPLPSPPAGQCFTQIGSLKAKWESEGLEDGGASLTFNNDIVPIKVKRRFKALVSEAVNQPKLRSRVTTDRISDSPAITLSVKLPNTAYPISIDLCPMIESKLEFRSDFNWPRPLAKWPSSEKISCIKDVGIHEVAKSPFYWTLSFAACEKELVEGIDENGTCRRKSLRVLKTLKENIWCKPAL</sequence>
<organism evidence="3 4">
    <name type="scientific">Mizuhopecten yessoensis</name>
    <name type="common">Japanese scallop</name>
    <name type="synonym">Patinopecten yessoensis</name>
    <dbReference type="NCBI Taxonomy" id="6573"/>
    <lineage>
        <taxon>Eukaryota</taxon>
        <taxon>Metazoa</taxon>
        <taxon>Spiralia</taxon>
        <taxon>Lophotrochozoa</taxon>
        <taxon>Mollusca</taxon>
        <taxon>Bivalvia</taxon>
        <taxon>Autobranchia</taxon>
        <taxon>Pteriomorphia</taxon>
        <taxon>Pectinida</taxon>
        <taxon>Pectinoidea</taxon>
        <taxon>Pectinidae</taxon>
        <taxon>Mizuhopecten</taxon>
    </lineage>
</organism>
<proteinExistence type="inferred from homology"/>
<evidence type="ECO:0000256" key="1">
    <source>
        <dbReference type="ARBA" id="ARBA00008307"/>
    </source>
</evidence>
<dbReference type="Gene3D" id="1.10.1410.40">
    <property type="match status" value="1"/>
</dbReference>
<dbReference type="EMBL" id="NEDP02005568">
    <property type="protein sequence ID" value="OWF38399.1"/>
    <property type="molecule type" value="Genomic_DNA"/>
</dbReference>
<dbReference type="PANTHER" id="PTHR10656">
    <property type="entry name" value="CELL FATE DETERMINING PROTEIN MAB21-RELATED"/>
    <property type="match status" value="1"/>
</dbReference>
<name>A0A210PPG5_MIZYE</name>
<comment type="similarity">
    <text evidence="1">Belongs to the mab-21 family.</text>
</comment>
<comment type="caution">
    <text evidence="3">The sequence shown here is derived from an EMBL/GenBank/DDBJ whole genome shotgun (WGS) entry which is preliminary data.</text>
</comment>
<evidence type="ECO:0000259" key="2">
    <source>
        <dbReference type="Pfam" id="PF03281"/>
    </source>
</evidence>
<evidence type="ECO:0000313" key="3">
    <source>
        <dbReference type="EMBL" id="OWF38399.1"/>
    </source>
</evidence>
<dbReference type="Proteomes" id="UP000242188">
    <property type="component" value="Unassembled WGS sequence"/>
</dbReference>
<dbReference type="PANTHER" id="PTHR10656:SF42">
    <property type="entry name" value="CYCLIC GMP-AMP SYNTHASE-LIKE PROTEIN-RELATED"/>
    <property type="match status" value="1"/>
</dbReference>
<dbReference type="Gene3D" id="3.30.460.90">
    <property type="match status" value="1"/>
</dbReference>
<dbReference type="AlphaFoldDB" id="A0A210PPG5"/>
<gene>
    <name evidence="3" type="ORF">KP79_PYT10725</name>
</gene>
<protein>
    <submittedName>
        <fullName evidence="3">Protein mab-21-like 3</fullName>
    </submittedName>
</protein>